<keyword evidence="1" id="KW-0472">Membrane</keyword>
<keyword evidence="4" id="KW-1185">Reference proteome</keyword>
<dbReference type="EMBL" id="KN549409">
    <property type="protein sequence ID" value="KHJ97719.1"/>
    <property type="molecule type" value="Genomic_DNA"/>
</dbReference>
<accession>A0A0B1TKG2</accession>
<keyword evidence="1" id="KW-1133">Transmembrane helix</keyword>
<evidence type="ECO:0000256" key="1">
    <source>
        <dbReference type="SAM" id="Phobius"/>
    </source>
</evidence>
<dbReference type="Proteomes" id="UP000053660">
    <property type="component" value="Unassembled WGS sequence"/>
</dbReference>
<proteinExistence type="predicted"/>
<dbReference type="OrthoDB" id="10061508at2759"/>
<sequence length="81" mass="9552">MSKKRNDIQGVRAWAIILVLLFHFFPAFIPNGYVGVDMFFVVSGFLMAMIISKNEDINIAVFRSFYYRRYFFVFFAFITSV</sequence>
<organism evidence="3 4">
    <name type="scientific">Oesophagostomum dentatum</name>
    <name type="common">Nodular worm</name>
    <dbReference type="NCBI Taxonomy" id="61180"/>
    <lineage>
        <taxon>Eukaryota</taxon>
        <taxon>Metazoa</taxon>
        <taxon>Ecdysozoa</taxon>
        <taxon>Nematoda</taxon>
        <taxon>Chromadorea</taxon>
        <taxon>Rhabditida</taxon>
        <taxon>Rhabditina</taxon>
        <taxon>Rhabditomorpha</taxon>
        <taxon>Strongyloidea</taxon>
        <taxon>Strongylidae</taxon>
        <taxon>Oesophagostomum</taxon>
    </lineage>
</organism>
<dbReference type="InterPro" id="IPR002656">
    <property type="entry name" value="Acyl_transf_3_dom"/>
</dbReference>
<gene>
    <name evidence="3" type="ORF">OESDEN_02303</name>
</gene>
<evidence type="ECO:0000313" key="4">
    <source>
        <dbReference type="Proteomes" id="UP000053660"/>
    </source>
</evidence>
<dbReference type="PANTHER" id="PTHR23028:SF53">
    <property type="entry name" value="ACYL_TRANSF_3 DOMAIN-CONTAINING PROTEIN"/>
    <property type="match status" value="1"/>
</dbReference>
<protein>
    <recommendedName>
        <fullName evidence="2">Acyltransferase 3 domain-containing protein</fullName>
    </recommendedName>
</protein>
<keyword evidence="1" id="KW-0812">Transmembrane</keyword>
<dbReference type="Pfam" id="PF01757">
    <property type="entry name" value="Acyl_transf_3"/>
    <property type="match status" value="1"/>
</dbReference>
<dbReference type="GO" id="GO:0016020">
    <property type="term" value="C:membrane"/>
    <property type="evidence" value="ECO:0007669"/>
    <property type="project" value="TreeGrafter"/>
</dbReference>
<dbReference type="GO" id="GO:0000271">
    <property type="term" value="P:polysaccharide biosynthetic process"/>
    <property type="evidence" value="ECO:0007669"/>
    <property type="project" value="TreeGrafter"/>
</dbReference>
<dbReference type="PANTHER" id="PTHR23028">
    <property type="entry name" value="ACETYLTRANSFERASE"/>
    <property type="match status" value="1"/>
</dbReference>
<dbReference type="InterPro" id="IPR050879">
    <property type="entry name" value="Acyltransferase_3"/>
</dbReference>
<dbReference type="AlphaFoldDB" id="A0A0B1TKG2"/>
<dbReference type="GO" id="GO:0016747">
    <property type="term" value="F:acyltransferase activity, transferring groups other than amino-acyl groups"/>
    <property type="evidence" value="ECO:0007669"/>
    <property type="project" value="InterPro"/>
</dbReference>
<name>A0A0B1TKG2_OESDE</name>
<feature type="transmembrane region" description="Helical" evidence="1">
    <location>
        <begin position="35"/>
        <end position="52"/>
    </location>
</feature>
<reference evidence="3 4" key="1">
    <citation type="submission" date="2014-03" db="EMBL/GenBank/DDBJ databases">
        <title>Draft genome of the hookworm Oesophagostomum dentatum.</title>
        <authorList>
            <person name="Mitreva M."/>
        </authorList>
    </citation>
    <scope>NUCLEOTIDE SEQUENCE [LARGE SCALE GENOMIC DNA]</scope>
    <source>
        <strain evidence="3 4">OD-Hann</strain>
    </source>
</reference>
<evidence type="ECO:0000259" key="2">
    <source>
        <dbReference type="Pfam" id="PF01757"/>
    </source>
</evidence>
<feature type="domain" description="Acyltransferase 3" evidence="2">
    <location>
        <begin position="6"/>
        <end position="78"/>
    </location>
</feature>
<feature type="transmembrane region" description="Helical" evidence="1">
    <location>
        <begin position="12"/>
        <end position="29"/>
    </location>
</feature>
<evidence type="ECO:0000313" key="3">
    <source>
        <dbReference type="EMBL" id="KHJ97719.1"/>
    </source>
</evidence>